<evidence type="ECO:0000313" key="3">
    <source>
        <dbReference type="Proteomes" id="UP000238563"/>
    </source>
</evidence>
<dbReference type="CDD" id="cd05233">
    <property type="entry name" value="SDR_c"/>
    <property type="match status" value="1"/>
</dbReference>
<dbReference type="AlphaFoldDB" id="A0A2S9JAH1"/>
<proteinExistence type="inferred from homology"/>
<dbReference type="OrthoDB" id="9779623at2"/>
<dbReference type="PRINTS" id="PR00080">
    <property type="entry name" value="SDRFAMILY"/>
</dbReference>
<gene>
    <name evidence="2" type="ORF">C5750_25425</name>
</gene>
<dbReference type="Pfam" id="PF13561">
    <property type="entry name" value="adh_short_C2"/>
    <property type="match status" value="1"/>
</dbReference>
<dbReference type="InterPro" id="IPR002347">
    <property type="entry name" value="SDR_fam"/>
</dbReference>
<sequence length="249" mass="26709">MSSDEARKVLVLTGASRGIGHATVKRFSRAGWRVITCSRQDFSDDCPWPAGPDDHIKVDLADPADVDHAVLEIRQRLEIEGGRLHALINNAGISPKNPGGDRLDSIETPMHTWSTVFQVNFFAPIMLARGLFKELEAGKGSIVNVTSIAGSRVHPFAGTAYATSKAALASLTREMASDFGPHGIRVNAIAPGEIDTAILSPGTDKLVEQLPLRRLGKTAEVAETIYFLCSEASSYVTGSEIHINGGQHV</sequence>
<dbReference type="GO" id="GO:0016616">
    <property type="term" value="F:oxidoreductase activity, acting on the CH-OH group of donors, NAD or NADP as acceptor"/>
    <property type="evidence" value="ECO:0007669"/>
    <property type="project" value="TreeGrafter"/>
</dbReference>
<dbReference type="PROSITE" id="PS00061">
    <property type="entry name" value="ADH_SHORT"/>
    <property type="match status" value="1"/>
</dbReference>
<dbReference type="PANTHER" id="PTHR42760:SF106">
    <property type="entry name" value="PROTEIN FIXR"/>
    <property type="match status" value="1"/>
</dbReference>
<dbReference type="SUPFAM" id="SSF51735">
    <property type="entry name" value="NAD(P)-binding Rossmann-fold domains"/>
    <property type="match status" value="1"/>
</dbReference>
<evidence type="ECO:0000313" key="2">
    <source>
        <dbReference type="EMBL" id="PRD49759.1"/>
    </source>
</evidence>
<dbReference type="InterPro" id="IPR020904">
    <property type="entry name" value="Sc_DH/Rdtase_CS"/>
</dbReference>
<evidence type="ECO:0000256" key="1">
    <source>
        <dbReference type="ARBA" id="ARBA00006484"/>
    </source>
</evidence>
<dbReference type="FunFam" id="3.40.50.720:FF:000084">
    <property type="entry name" value="Short-chain dehydrogenase reductase"/>
    <property type="match status" value="1"/>
</dbReference>
<name>A0A2S9JAH1_9HYPH</name>
<comment type="similarity">
    <text evidence="1">Belongs to the short-chain dehydrogenases/reductases (SDR) family.</text>
</comment>
<reference evidence="2 3" key="1">
    <citation type="submission" date="2018-02" db="EMBL/GenBank/DDBJ databases">
        <title>The draft genome of Phyllobacterium myrsinacearum DSM5892.</title>
        <authorList>
            <person name="Li L."/>
            <person name="Liu L."/>
            <person name="Zhang X."/>
            <person name="Wang T."/>
        </authorList>
    </citation>
    <scope>NUCLEOTIDE SEQUENCE [LARGE SCALE GENOMIC DNA]</scope>
    <source>
        <strain evidence="2 3">DSM 5892</strain>
    </source>
</reference>
<dbReference type="InterPro" id="IPR036291">
    <property type="entry name" value="NAD(P)-bd_dom_sf"/>
</dbReference>
<protein>
    <submittedName>
        <fullName evidence="2">Oxidoreductase</fullName>
    </submittedName>
</protein>
<dbReference type="Gene3D" id="3.40.50.720">
    <property type="entry name" value="NAD(P)-binding Rossmann-like Domain"/>
    <property type="match status" value="1"/>
</dbReference>
<dbReference type="Proteomes" id="UP000238563">
    <property type="component" value="Unassembled WGS sequence"/>
</dbReference>
<comment type="caution">
    <text evidence="2">The sequence shown here is derived from an EMBL/GenBank/DDBJ whole genome shotgun (WGS) entry which is preliminary data.</text>
</comment>
<keyword evidence="3" id="KW-1185">Reference proteome</keyword>
<dbReference type="PRINTS" id="PR00081">
    <property type="entry name" value="GDHRDH"/>
</dbReference>
<accession>A0A2S9JAH1</accession>
<dbReference type="RefSeq" id="WP_105738074.1">
    <property type="nucleotide sequence ID" value="NZ_PVBT01000010.1"/>
</dbReference>
<dbReference type="EMBL" id="PVBT01000010">
    <property type="protein sequence ID" value="PRD49759.1"/>
    <property type="molecule type" value="Genomic_DNA"/>
</dbReference>
<dbReference type="PANTHER" id="PTHR42760">
    <property type="entry name" value="SHORT-CHAIN DEHYDROGENASES/REDUCTASES FAMILY MEMBER"/>
    <property type="match status" value="1"/>
</dbReference>
<organism evidence="2 3">
    <name type="scientific">Phyllobacterium myrsinacearum</name>
    <dbReference type="NCBI Taxonomy" id="28101"/>
    <lineage>
        <taxon>Bacteria</taxon>
        <taxon>Pseudomonadati</taxon>
        <taxon>Pseudomonadota</taxon>
        <taxon>Alphaproteobacteria</taxon>
        <taxon>Hyphomicrobiales</taxon>
        <taxon>Phyllobacteriaceae</taxon>
        <taxon>Phyllobacterium</taxon>
    </lineage>
</organism>